<organism evidence="10 11">
    <name type="scientific">Trichoplusia ni</name>
    <name type="common">Cabbage looper</name>
    <dbReference type="NCBI Taxonomy" id="7111"/>
    <lineage>
        <taxon>Eukaryota</taxon>
        <taxon>Metazoa</taxon>
        <taxon>Ecdysozoa</taxon>
        <taxon>Arthropoda</taxon>
        <taxon>Hexapoda</taxon>
        <taxon>Insecta</taxon>
        <taxon>Pterygota</taxon>
        <taxon>Neoptera</taxon>
        <taxon>Endopterygota</taxon>
        <taxon>Lepidoptera</taxon>
        <taxon>Glossata</taxon>
        <taxon>Ditrysia</taxon>
        <taxon>Noctuoidea</taxon>
        <taxon>Noctuidae</taxon>
        <taxon>Plusiinae</taxon>
        <taxon>Trichoplusia</taxon>
    </lineage>
</organism>
<name>A0A7E5VV02_TRINI</name>
<keyword evidence="10" id="KW-1185">Reference proteome</keyword>
<keyword evidence="4 7" id="KW-0378">Hydrolase</keyword>
<dbReference type="InterPro" id="IPR029058">
    <property type="entry name" value="AB_hydrolase_fold"/>
</dbReference>
<dbReference type="InParanoid" id="A0A7E5VV02"/>
<dbReference type="InterPro" id="IPR051093">
    <property type="entry name" value="Neuroligin/BSAL"/>
</dbReference>
<keyword evidence="6" id="KW-0325">Glycoprotein</keyword>
<keyword evidence="5" id="KW-1015">Disulfide bond</keyword>
<dbReference type="PROSITE" id="PS00122">
    <property type="entry name" value="CARBOXYLESTERASE_B_1"/>
    <property type="match status" value="1"/>
</dbReference>
<evidence type="ECO:0000256" key="5">
    <source>
        <dbReference type="ARBA" id="ARBA00023157"/>
    </source>
</evidence>
<dbReference type="RefSeq" id="XP_026732097.1">
    <property type="nucleotide sequence ID" value="XM_026876296.1"/>
</dbReference>
<dbReference type="InterPro" id="IPR019819">
    <property type="entry name" value="Carboxylesterase_B_CS"/>
</dbReference>
<evidence type="ECO:0000256" key="4">
    <source>
        <dbReference type="ARBA" id="ARBA00022801"/>
    </source>
</evidence>
<dbReference type="SUPFAM" id="SSF53474">
    <property type="entry name" value="alpha/beta-Hydrolases"/>
    <property type="match status" value="1"/>
</dbReference>
<feature type="transmembrane region" description="Helical" evidence="8">
    <location>
        <begin position="579"/>
        <end position="600"/>
    </location>
</feature>
<proteinExistence type="inferred from homology"/>
<evidence type="ECO:0000259" key="9">
    <source>
        <dbReference type="Pfam" id="PF00135"/>
    </source>
</evidence>
<comment type="similarity">
    <text evidence="1 7">Belongs to the type-B carboxylesterase/lipase family.</text>
</comment>
<feature type="chain" id="PRO_5029037929" description="Carboxylic ester hydrolase" evidence="7">
    <location>
        <begin position="21"/>
        <end position="616"/>
    </location>
</feature>
<protein>
    <recommendedName>
        <fullName evidence="7">Carboxylic ester hydrolase</fullName>
        <ecNumber evidence="7">3.1.1.-</ecNumber>
    </recommendedName>
</protein>
<dbReference type="PROSITE" id="PS00941">
    <property type="entry name" value="CARBOXYLESTERASE_B_2"/>
    <property type="match status" value="1"/>
</dbReference>
<keyword evidence="2" id="KW-0719">Serine esterase</keyword>
<keyword evidence="8" id="KW-0472">Membrane</keyword>
<dbReference type="Pfam" id="PF00135">
    <property type="entry name" value="COesterase"/>
    <property type="match status" value="1"/>
</dbReference>
<dbReference type="EC" id="3.1.1.-" evidence="7"/>
<evidence type="ECO:0000256" key="3">
    <source>
        <dbReference type="ARBA" id="ARBA00022729"/>
    </source>
</evidence>
<dbReference type="Gene3D" id="3.40.50.1820">
    <property type="entry name" value="alpha/beta hydrolase"/>
    <property type="match status" value="1"/>
</dbReference>
<dbReference type="InterPro" id="IPR019826">
    <property type="entry name" value="Carboxylesterase_B_AS"/>
</dbReference>
<evidence type="ECO:0000313" key="10">
    <source>
        <dbReference type="Proteomes" id="UP000322000"/>
    </source>
</evidence>
<accession>A0A7E5VV02</accession>
<dbReference type="GeneID" id="113496906"/>
<keyword evidence="3 7" id="KW-0732">Signal</keyword>
<dbReference type="AlphaFoldDB" id="A0A7E5VV02"/>
<feature type="domain" description="Carboxylesterase type B" evidence="9">
    <location>
        <begin position="21"/>
        <end position="546"/>
    </location>
</feature>
<dbReference type="OrthoDB" id="19501at2759"/>
<evidence type="ECO:0000256" key="2">
    <source>
        <dbReference type="ARBA" id="ARBA00022487"/>
    </source>
</evidence>
<keyword evidence="8" id="KW-0812">Transmembrane</keyword>
<feature type="signal peptide" evidence="7">
    <location>
        <begin position="1"/>
        <end position="20"/>
    </location>
</feature>
<keyword evidence="8" id="KW-1133">Transmembrane helix</keyword>
<sequence>MLKLGVWFITIYGLIFNISAQDPVANLPQGRIVGIKAYTEGSVTPVEIYYGVPYATPPKGRYRFSAPERHVGWRRTYFAHRIPPHCPHIGDSDTDNYSEDCLYLNIWTPRRSDGKTLPVVVILYSETWTEAGISLPCQELAADGVVVVTVMYRLHLLAFFTLRSISARGNLALLDQYLAFLWVRDNIAAFGGDPTAITVLGHSAGADSLLYHITSPRSVGLFQRAIIMSPFDIWKALDEQNFIGVTEVERISREIAHSLGCKSNKDQEILQCMRERPLSDIMALYSNETWSRAMQPISDSFLPSSEQFLPRSLLAALSVSKFENLQLDVMLGACDLEGLRYNDDEYKILMKRGKSYLSDYANRKVIPNSLRLLSLDRLDGLPMLSQAVQWEYLIDKSRKSSETLNTIEFIGRVETSAKWSAGIALVAARLARKVNRLYVYRYSQPAGVDMNGRNYNFSGAAHGTDLVSMLGDALMLQVARRPSTVDEKKVSQVFRRYVTNFVKFGSPEDDNLWLRYKIGDAKIYDIHDVDAAKTSSHSAERDVRFWLQYLPELVNLIQSVEKTEQLTGPKGDNRFRGGVFAMCGVALALLLLLCVCAILLHRQRSRHFTVANDDHH</sequence>
<dbReference type="Proteomes" id="UP000322000">
    <property type="component" value="Chromosome 8"/>
</dbReference>
<evidence type="ECO:0000256" key="1">
    <source>
        <dbReference type="ARBA" id="ARBA00005964"/>
    </source>
</evidence>
<evidence type="ECO:0000256" key="7">
    <source>
        <dbReference type="RuleBase" id="RU361235"/>
    </source>
</evidence>
<evidence type="ECO:0000256" key="8">
    <source>
        <dbReference type="SAM" id="Phobius"/>
    </source>
</evidence>
<gene>
    <name evidence="11" type="primary">LOC113496906</name>
</gene>
<evidence type="ECO:0000313" key="11">
    <source>
        <dbReference type="RefSeq" id="XP_026732097.1"/>
    </source>
</evidence>
<reference evidence="11" key="1">
    <citation type="submission" date="2025-08" db="UniProtKB">
        <authorList>
            <consortium name="RefSeq"/>
        </authorList>
    </citation>
    <scope>IDENTIFICATION</scope>
</reference>
<evidence type="ECO:0000256" key="6">
    <source>
        <dbReference type="ARBA" id="ARBA00023180"/>
    </source>
</evidence>
<dbReference type="InterPro" id="IPR002018">
    <property type="entry name" value="CarbesteraseB"/>
</dbReference>
<dbReference type="KEGG" id="tnl:113496906"/>
<dbReference type="PANTHER" id="PTHR43903">
    <property type="entry name" value="NEUROLIGIN"/>
    <property type="match status" value="1"/>
</dbReference>
<dbReference type="GO" id="GO:0052689">
    <property type="term" value="F:carboxylic ester hydrolase activity"/>
    <property type="evidence" value="ECO:0007669"/>
    <property type="project" value="UniProtKB-KW"/>
</dbReference>